<dbReference type="EMBL" id="CAUYUJ010005653">
    <property type="protein sequence ID" value="CAK0814476.1"/>
    <property type="molecule type" value="Genomic_DNA"/>
</dbReference>
<evidence type="ECO:0000313" key="4">
    <source>
        <dbReference type="Proteomes" id="UP001189429"/>
    </source>
</evidence>
<accession>A0ABN9R7U1</accession>
<reference evidence="3" key="1">
    <citation type="submission" date="2023-10" db="EMBL/GenBank/DDBJ databases">
        <authorList>
            <person name="Chen Y."/>
            <person name="Shah S."/>
            <person name="Dougan E. K."/>
            <person name="Thang M."/>
            <person name="Chan C."/>
        </authorList>
    </citation>
    <scope>NUCLEOTIDE SEQUENCE [LARGE SCALE GENOMIC DNA]</scope>
</reference>
<feature type="non-terminal residue" evidence="3">
    <location>
        <position position="129"/>
    </location>
</feature>
<feature type="transmembrane region" description="Helical" evidence="2">
    <location>
        <begin position="17"/>
        <end position="35"/>
    </location>
</feature>
<feature type="transmembrane region" description="Helical" evidence="2">
    <location>
        <begin position="105"/>
        <end position="128"/>
    </location>
</feature>
<evidence type="ECO:0000256" key="1">
    <source>
        <dbReference type="SAM" id="MobiDB-lite"/>
    </source>
</evidence>
<comment type="caution">
    <text evidence="3">The sequence shown here is derived from an EMBL/GenBank/DDBJ whole genome shotgun (WGS) entry which is preliminary data.</text>
</comment>
<feature type="compositionally biased region" description="Basic and acidic residues" evidence="1">
    <location>
        <begin position="64"/>
        <end position="75"/>
    </location>
</feature>
<gene>
    <name evidence="3" type="ORF">PCOR1329_LOCUS18061</name>
</gene>
<keyword evidence="2" id="KW-0472">Membrane</keyword>
<keyword evidence="2" id="KW-0812">Transmembrane</keyword>
<keyword evidence="2" id="KW-1133">Transmembrane helix</keyword>
<feature type="region of interest" description="Disordered" evidence="1">
    <location>
        <begin position="64"/>
        <end position="95"/>
    </location>
</feature>
<protein>
    <submittedName>
        <fullName evidence="3">Uncharacterized protein</fullName>
    </submittedName>
</protein>
<evidence type="ECO:0000256" key="2">
    <source>
        <dbReference type="SAM" id="Phobius"/>
    </source>
</evidence>
<sequence>MWGAVSNHRRYLAAKEVSLIFVIGFVMNSFGVLAVHRPISKAVGRVHRQFFRYYFSQDTSAWRRSDPKTTAEGRRGPAPAHCLEPGRLGKRPRAVQEGRQHTDTVYLLLLLLLLLLPLLLLLLLLLLVL</sequence>
<organism evidence="3 4">
    <name type="scientific">Prorocentrum cordatum</name>
    <dbReference type="NCBI Taxonomy" id="2364126"/>
    <lineage>
        <taxon>Eukaryota</taxon>
        <taxon>Sar</taxon>
        <taxon>Alveolata</taxon>
        <taxon>Dinophyceae</taxon>
        <taxon>Prorocentrales</taxon>
        <taxon>Prorocentraceae</taxon>
        <taxon>Prorocentrum</taxon>
    </lineage>
</organism>
<evidence type="ECO:0000313" key="3">
    <source>
        <dbReference type="EMBL" id="CAK0814476.1"/>
    </source>
</evidence>
<dbReference type="Proteomes" id="UP001189429">
    <property type="component" value="Unassembled WGS sequence"/>
</dbReference>
<proteinExistence type="predicted"/>
<keyword evidence="4" id="KW-1185">Reference proteome</keyword>
<name>A0ABN9R7U1_9DINO</name>